<dbReference type="RefSeq" id="WP_417922366.1">
    <property type="nucleotide sequence ID" value="NZ_JBHSFS010000002.1"/>
</dbReference>
<reference evidence="2" key="1">
    <citation type="journal article" date="2019" name="Int. J. Syst. Evol. Microbiol.">
        <title>The Global Catalogue of Microorganisms (GCM) 10K type strain sequencing project: providing services to taxonomists for standard genome sequencing and annotation.</title>
        <authorList>
            <consortium name="The Broad Institute Genomics Platform"/>
            <consortium name="The Broad Institute Genome Sequencing Center for Infectious Disease"/>
            <person name="Wu L."/>
            <person name="Ma J."/>
        </authorList>
    </citation>
    <scope>NUCLEOTIDE SEQUENCE [LARGE SCALE GENOMIC DNA]</scope>
    <source>
        <strain evidence="2">CECT 8064</strain>
    </source>
</reference>
<comment type="caution">
    <text evidence="1">The sequence shown here is derived from an EMBL/GenBank/DDBJ whole genome shotgun (WGS) entry which is preliminary data.</text>
</comment>
<proteinExistence type="predicted"/>
<evidence type="ECO:0000313" key="1">
    <source>
        <dbReference type="EMBL" id="MFC4512290.1"/>
    </source>
</evidence>
<gene>
    <name evidence="1" type="ORF">ACFPEN_04995</name>
</gene>
<dbReference type="Proteomes" id="UP001595990">
    <property type="component" value="Unassembled WGS sequence"/>
</dbReference>
<keyword evidence="2" id="KW-1185">Reference proteome</keyword>
<accession>A0ABV9BDB2</accession>
<protein>
    <submittedName>
        <fullName evidence="1">Uncharacterized protein</fullName>
    </submittedName>
</protein>
<sequence>MQHSEPATTPFIVTEPLPDPLPASRLQVGDTFAFPEDPTPLTVLNARADSRFNGFRLLHVDGSDLPLCIRETEDVRPLRMPRTFHLHCLLCGAETRSDLDLATNGEPKILVCARH</sequence>
<dbReference type="EMBL" id="JBHSFS010000002">
    <property type="protein sequence ID" value="MFC4512290.1"/>
    <property type="molecule type" value="Genomic_DNA"/>
</dbReference>
<evidence type="ECO:0000313" key="2">
    <source>
        <dbReference type="Proteomes" id="UP001595990"/>
    </source>
</evidence>
<name>A0ABV9BDB2_9ACTN</name>
<organism evidence="1 2">
    <name type="scientific">Streptomyces ehimensis</name>
    <dbReference type="NCBI Taxonomy" id="68195"/>
    <lineage>
        <taxon>Bacteria</taxon>
        <taxon>Bacillati</taxon>
        <taxon>Actinomycetota</taxon>
        <taxon>Actinomycetes</taxon>
        <taxon>Kitasatosporales</taxon>
        <taxon>Streptomycetaceae</taxon>
        <taxon>Streptomyces</taxon>
    </lineage>
</organism>